<dbReference type="Proteomes" id="UP000188235">
    <property type="component" value="Chromosome"/>
</dbReference>
<evidence type="ECO:0000313" key="4">
    <source>
        <dbReference type="Proteomes" id="UP000188235"/>
    </source>
</evidence>
<evidence type="ECO:0000259" key="2">
    <source>
        <dbReference type="Pfam" id="PF05729"/>
    </source>
</evidence>
<dbReference type="PANTHER" id="PTHR46844">
    <property type="entry name" value="SLR5058 PROTEIN"/>
    <property type="match status" value="1"/>
</dbReference>
<name>A0A1Q2D206_9ACTN</name>
<accession>A0A1Q2D206</accession>
<dbReference type="InterPro" id="IPR007111">
    <property type="entry name" value="NACHT_NTPase"/>
</dbReference>
<evidence type="ECO:0000256" key="1">
    <source>
        <dbReference type="SAM" id="MobiDB-lite"/>
    </source>
</evidence>
<reference evidence="3 4" key="1">
    <citation type="journal article" date="2008" name="Int. J. Syst. Evol. Microbiol.">
        <title>Tessaracoccus flavescens sp. nov., isolated from marine sediment.</title>
        <authorList>
            <person name="Lee D.W."/>
            <person name="Lee S.D."/>
        </authorList>
    </citation>
    <scope>NUCLEOTIDE SEQUENCE [LARGE SCALE GENOMIC DNA]</scope>
    <source>
        <strain evidence="3 4">SST-39T</strain>
    </source>
</reference>
<gene>
    <name evidence="3" type="ORF">BW733_17020</name>
</gene>
<keyword evidence="4" id="KW-1185">Reference proteome</keyword>
<dbReference type="PANTHER" id="PTHR46844:SF1">
    <property type="entry name" value="SLR5058 PROTEIN"/>
    <property type="match status" value="1"/>
</dbReference>
<dbReference type="OrthoDB" id="5379188at2"/>
<evidence type="ECO:0000313" key="3">
    <source>
        <dbReference type="EMBL" id="AQP52271.1"/>
    </source>
</evidence>
<protein>
    <recommendedName>
        <fullName evidence="2">NACHT domain-containing protein</fullName>
    </recommendedName>
</protein>
<feature type="region of interest" description="Disordered" evidence="1">
    <location>
        <begin position="1"/>
        <end position="26"/>
    </location>
</feature>
<sequence length="1245" mass="137289">MGGQRSAPARTSRRKGDPQPLSTQPGHSWKYLYERLTEKRFQQLCGALLRHEDPTIRLYPVGMSDGGRDATGRGADGATGGLIYQVKWTKDRIQNPVAWLKKAVEGEAENIERLVTKGATRYVLMTCVAGTSTPDKGTMDRLDSEFATLSERFGINMQPLWQADIDGMVDAAPDAIKWSYQEMLAGHDLIRFLIHGSGVEGRAAEMRTTLLKVMKNQGAEDAKVKFSQADLDQTPLADVFVDVQAEVVAGPRAAPDLLGLSAYQDRTSGALAYLLTTSMPYTVVRGEPGQGKSTLGQYLCQVHRAEILPADDVSEISSGGYNPGEPKLPFRIDLRHYASWLEGVDPFDDDPLGERRPKRRRGAERGLEHFLAHYCHFYSGGRTVTVEQIQDLLDRYPTLLLLDGLDEVGDQGLRSHVVSEVDRLIRRLGAVHRRRTQVVVTTRPNSSSQPEPSQDVFEYVRLRPMSPTMQKEYLRKWAAVNGLPPARRRKLTKVFLGRTAEEHIAQLSANPMHLTILLYLINKRGEAVPTARTAIYSAYMDALMDREIERDQIDKDDVDRVHETTSWLGWRMQSGVETDASLGKLPLKRIRTELFAYLQEVEGPEQLLDKLFKASADRFWALTSKEGETYEFAVQPVREYFAARYLAKYAGMLSEPVLKGDLLAHLVQRSYWLNTTLFFAGFADPNEIGGLVMGLEDALEEGRHPLQVRVALWALLRDGIFAPVSRTQRKAVGLLTDDLSLCLVSPADHPDQFAMLPEGLGASEFSTALCDVIEKNRGVSRDRTLAAARLLGEIGPHHDDLNAWFESALLTADGSEEEVLLSLGAVHRRLRVSDQRADALHLTSAPSRRAALAIGAIPASGTIQEAKLLEAVISGEASDISTTSVTPGGCLLRAVRPHRFIDLAKPDGEPSFVVATAHLENIQSDQRARQQVFKRLISADSRYERVKHSSLFRRGQQGSTAPWQDTAREIAAIHGPCWLATEIALIGVVNGFVRTGGSFDPAKPALGPGMDYGVFVQTLRKGQDESWWRDQSTAMDDAHSKLAWVAGLLVSAGAETITALLPVLETFIDSFTADEHWNLLQGLSRISASGLSPHTRPGSLRTAAALPSGLLLQTANTRLRAALALFVVELGTEDRIETLDIAALVQLTQFGAASWPAHRALTARLVHDQTYESLQAVRDCGRDAVVVLPDKKPTGFPAQHMETILAEPLAYPSALVEAAERWHSRGHVETPLTQVGVSEGWLPNV</sequence>
<dbReference type="SUPFAM" id="SSF52540">
    <property type="entry name" value="P-loop containing nucleoside triphosphate hydrolases"/>
    <property type="match status" value="1"/>
</dbReference>
<proteinExistence type="predicted"/>
<dbReference type="EMBL" id="CP019607">
    <property type="protein sequence ID" value="AQP52271.1"/>
    <property type="molecule type" value="Genomic_DNA"/>
</dbReference>
<dbReference type="KEGG" id="tfa:BW733_17020"/>
<feature type="domain" description="NACHT" evidence="2">
    <location>
        <begin position="387"/>
        <end position="478"/>
    </location>
</feature>
<dbReference type="STRING" id="399497.BW733_17020"/>
<dbReference type="Gene3D" id="3.40.50.300">
    <property type="entry name" value="P-loop containing nucleotide triphosphate hydrolases"/>
    <property type="match status" value="1"/>
</dbReference>
<dbReference type="Pfam" id="PF05729">
    <property type="entry name" value="NACHT"/>
    <property type="match status" value="1"/>
</dbReference>
<dbReference type="InterPro" id="IPR027417">
    <property type="entry name" value="P-loop_NTPase"/>
</dbReference>
<organism evidence="3 4">
    <name type="scientific">Tessaracoccus flavescens</name>
    <dbReference type="NCBI Taxonomy" id="399497"/>
    <lineage>
        <taxon>Bacteria</taxon>
        <taxon>Bacillati</taxon>
        <taxon>Actinomycetota</taxon>
        <taxon>Actinomycetes</taxon>
        <taxon>Propionibacteriales</taxon>
        <taxon>Propionibacteriaceae</taxon>
        <taxon>Tessaracoccus</taxon>
    </lineage>
</organism>
<dbReference type="AlphaFoldDB" id="A0A1Q2D206"/>